<accession>A0AAN2A2F8</accession>
<feature type="domain" description="Beta-lactamase-related" evidence="1">
    <location>
        <begin position="107"/>
        <end position="381"/>
    </location>
</feature>
<dbReference type="AlphaFoldDB" id="A0AAN2A2F8"/>
<comment type="caution">
    <text evidence="2">The sequence shown here is derived from an EMBL/GenBank/DDBJ whole genome shotgun (WGS) entry which is preliminary data.</text>
</comment>
<dbReference type="InterPro" id="IPR012338">
    <property type="entry name" value="Beta-lactam/transpept-like"/>
</dbReference>
<name>A0AAN2A2F8_RHIRH</name>
<reference evidence="2 3" key="1">
    <citation type="submission" date="2020-06" db="EMBL/GenBank/DDBJ databases">
        <authorList>
            <person name="De Coninck B."/>
            <person name="Ibrahim H."/>
        </authorList>
    </citation>
    <scope>NUCLEOTIDE SEQUENCE [LARGE SCALE GENOMIC DNA]</scope>
    <source>
        <strain evidence="2">Ag_rhizogenes_K599</strain>
    </source>
</reference>
<organism evidence="2 3">
    <name type="scientific">Rhizobium rhizogenes</name>
    <name type="common">Agrobacterium rhizogenes</name>
    <dbReference type="NCBI Taxonomy" id="359"/>
    <lineage>
        <taxon>Bacteria</taxon>
        <taxon>Pseudomonadati</taxon>
        <taxon>Pseudomonadota</taxon>
        <taxon>Alphaproteobacteria</taxon>
        <taxon>Hyphomicrobiales</taxon>
        <taxon>Rhizobiaceae</taxon>
        <taxon>Rhizobium/Agrobacterium group</taxon>
        <taxon>Rhizobium</taxon>
    </lineage>
</organism>
<protein>
    <recommendedName>
        <fullName evidence="1">Beta-lactamase-related domain-containing protein</fullName>
    </recommendedName>
</protein>
<sequence>MRFRSQTDSIASEDDSPSSFKLLFSKCKFKNTDPLYSARQSHWSDVHLSGLFQNPAMPNFISMKRRTALALIASLPLAPLARAQSSGNAARFDPLLRDADALSSLKAVIVSIDGAEVASRAYHGASLNGSTNIKSASKSVISALVGIAIDRKILSGADQPIATILRSDFPPSPDPRLERVTIGNLLSMQSGLERMSGPNYGRWVASRNWVRMALGSGFVGEPGGGMLYSTGSTHLLSAVLTKASGRSTLSLARDWFRPLEGFSIGGWERDPQGIYLGGNQMAMTARSLLAFGELYRLGGVTPRGERLISQSWIDQSWQQRTNSVFNGDGYGYCWFIKEMAGETVYYAWGYGGQMLYIVPAKRLSVVMTSREDAPSARTGYRDQLHGLTENIIRAA</sequence>
<dbReference type="PANTHER" id="PTHR43283">
    <property type="entry name" value="BETA-LACTAMASE-RELATED"/>
    <property type="match status" value="1"/>
</dbReference>
<dbReference type="EMBL" id="CAICSX020000001">
    <property type="protein sequence ID" value="CAD0211949.1"/>
    <property type="molecule type" value="Genomic_DNA"/>
</dbReference>
<dbReference type="Proteomes" id="UP000528185">
    <property type="component" value="Unassembled WGS sequence"/>
</dbReference>
<dbReference type="Gene3D" id="3.40.710.10">
    <property type="entry name" value="DD-peptidase/beta-lactamase superfamily"/>
    <property type="match status" value="1"/>
</dbReference>
<gene>
    <name evidence="2" type="ORF">AGRHK599_LOCUS1642</name>
</gene>
<proteinExistence type="predicted"/>
<dbReference type="Pfam" id="PF00144">
    <property type="entry name" value="Beta-lactamase"/>
    <property type="match status" value="1"/>
</dbReference>
<dbReference type="PANTHER" id="PTHR43283:SF7">
    <property type="entry name" value="BETA-LACTAMASE-RELATED DOMAIN-CONTAINING PROTEIN"/>
    <property type="match status" value="1"/>
</dbReference>
<evidence type="ECO:0000313" key="2">
    <source>
        <dbReference type="EMBL" id="CAD0211949.1"/>
    </source>
</evidence>
<dbReference type="SUPFAM" id="SSF56601">
    <property type="entry name" value="beta-lactamase/transpeptidase-like"/>
    <property type="match status" value="1"/>
</dbReference>
<dbReference type="InterPro" id="IPR001466">
    <property type="entry name" value="Beta-lactam-related"/>
</dbReference>
<dbReference type="InterPro" id="IPR050789">
    <property type="entry name" value="Diverse_Enzym_Activities"/>
</dbReference>
<evidence type="ECO:0000313" key="3">
    <source>
        <dbReference type="Proteomes" id="UP000528185"/>
    </source>
</evidence>
<evidence type="ECO:0000259" key="1">
    <source>
        <dbReference type="Pfam" id="PF00144"/>
    </source>
</evidence>